<reference evidence="4" key="1">
    <citation type="journal article" date="2019" name="Int. J. Syst. Evol. Microbiol.">
        <title>The Global Catalogue of Microorganisms (GCM) 10K type strain sequencing project: providing services to taxonomists for standard genome sequencing and annotation.</title>
        <authorList>
            <consortium name="The Broad Institute Genomics Platform"/>
            <consortium name="The Broad Institute Genome Sequencing Center for Infectious Disease"/>
            <person name="Wu L."/>
            <person name="Ma J."/>
        </authorList>
    </citation>
    <scope>NUCLEOTIDE SEQUENCE [LARGE SCALE GENOMIC DNA]</scope>
    <source>
        <strain evidence="4">KCTC 22437</strain>
    </source>
</reference>
<dbReference type="SUPFAM" id="SSF51261">
    <property type="entry name" value="Duplicated hybrid motif"/>
    <property type="match status" value="1"/>
</dbReference>
<organism evidence="3 4">
    <name type="scientific">Mucilaginibacter ximonensis</name>
    <dbReference type="NCBI Taxonomy" id="538021"/>
    <lineage>
        <taxon>Bacteria</taxon>
        <taxon>Pseudomonadati</taxon>
        <taxon>Bacteroidota</taxon>
        <taxon>Sphingobacteriia</taxon>
        <taxon>Sphingobacteriales</taxon>
        <taxon>Sphingobacteriaceae</taxon>
        <taxon>Mucilaginibacter</taxon>
    </lineage>
</organism>
<dbReference type="InterPro" id="IPR050570">
    <property type="entry name" value="Cell_wall_metabolism_enzyme"/>
</dbReference>
<protein>
    <submittedName>
        <fullName evidence="3">M23 family metallopeptidase</fullName>
        <ecNumber evidence="3">3.4.24.-</ecNumber>
    </submittedName>
</protein>
<dbReference type="GO" id="GO:0016787">
    <property type="term" value="F:hydrolase activity"/>
    <property type="evidence" value="ECO:0007669"/>
    <property type="project" value="UniProtKB-KW"/>
</dbReference>
<dbReference type="CDD" id="cd12797">
    <property type="entry name" value="M23_peptidase"/>
    <property type="match status" value="1"/>
</dbReference>
<evidence type="ECO:0000259" key="2">
    <source>
        <dbReference type="Pfam" id="PF01551"/>
    </source>
</evidence>
<accession>A0ABW5YF58</accession>
<feature type="chain" id="PRO_5045930274" evidence="1">
    <location>
        <begin position="20"/>
        <end position="569"/>
    </location>
</feature>
<dbReference type="EMBL" id="JBHUPD010000003">
    <property type="protein sequence ID" value="MFD2873906.1"/>
    <property type="molecule type" value="Genomic_DNA"/>
</dbReference>
<dbReference type="RefSeq" id="WP_377187550.1">
    <property type="nucleotide sequence ID" value="NZ_JBHUPD010000003.1"/>
</dbReference>
<sequence>MNKYLFLLLPVLCFNIALAQKPIQSRDYPQDYFRYPLDLPPSIAGGFAELRPNHFHAGLDFRTNQRTGYPVHAAADGYISRIRVQFGGGGNIVYINHPNGYTTVYMHNMSFAPEIDKALHDYQYAHQLYEVDFNLPPNQINVRKGDVIAISGQSGAVAGPHSHFEIRETKSEQTINPQLFGITIPDHVQPTIMAAGVYELSDKPFSEHTPHQFFVVSGAAGNYHLLHPQVIEVSGNTAFGISTVDRNSASSNPNGAYSIELMIDGKTVYTFAAERFGFDQTHAINAYIDYPSFLREHRFMQKCFIPPGSRISLYPQSINRGVINFNDNQMHDVRYIVKDVAGNTSTLSLKVHSTPYPQAAATKPPSNLFYYDKVNVFTSSRLKVIIDPGNLYDNVEFTYDSLARRPGKYSITHRIHNKFIPIHDRYQIWIKPDVSLGQLAGKAVITGSGGLCDSCIYENGYVKGMARSFGDFYVTVDTIPPYVNPINIHNGSNMSKARGIYFRIGDNLTGVKTYNGKIDGKWVLMKWDYKTKVLSYTFDDSLSRGKHSLELVVGDAKNNFTQYIAQFTR</sequence>
<evidence type="ECO:0000313" key="3">
    <source>
        <dbReference type="EMBL" id="MFD2873906.1"/>
    </source>
</evidence>
<dbReference type="Proteomes" id="UP001597557">
    <property type="component" value="Unassembled WGS sequence"/>
</dbReference>
<feature type="domain" description="M23ase beta-sheet core" evidence="2">
    <location>
        <begin position="55"/>
        <end position="111"/>
    </location>
</feature>
<feature type="signal peptide" evidence="1">
    <location>
        <begin position="1"/>
        <end position="19"/>
    </location>
</feature>
<dbReference type="InterPro" id="IPR016047">
    <property type="entry name" value="M23ase_b-sheet_dom"/>
</dbReference>
<name>A0ABW5YF58_9SPHI</name>
<keyword evidence="3" id="KW-0378">Hydrolase</keyword>
<proteinExistence type="predicted"/>
<evidence type="ECO:0000256" key="1">
    <source>
        <dbReference type="SAM" id="SignalP"/>
    </source>
</evidence>
<keyword evidence="4" id="KW-1185">Reference proteome</keyword>
<gene>
    <name evidence="3" type="ORF">ACFS5N_15600</name>
</gene>
<evidence type="ECO:0000313" key="4">
    <source>
        <dbReference type="Proteomes" id="UP001597557"/>
    </source>
</evidence>
<dbReference type="Gene3D" id="2.70.70.10">
    <property type="entry name" value="Glucose Permease (Domain IIA)"/>
    <property type="match status" value="1"/>
</dbReference>
<dbReference type="PANTHER" id="PTHR21666">
    <property type="entry name" value="PEPTIDASE-RELATED"/>
    <property type="match status" value="1"/>
</dbReference>
<keyword evidence="1" id="KW-0732">Signal</keyword>
<dbReference type="PANTHER" id="PTHR21666:SF285">
    <property type="entry name" value="M23 FAMILY METALLOPEPTIDASE"/>
    <property type="match status" value="1"/>
</dbReference>
<dbReference type="EC" id="3.4.24.-" evidence="3"/>
<dbReference type="InterPro" id="IPR011055">
    <property type="entry name" value="Dup_hybrid_motif"/>
</dbReference>
<comment type="caution">
    <text evidence="3">The sequence shown here is derived from an EMBL/GenBank/DDBJ whole genome shotgun (WGS) entry which is preliminary data.</text>
</comment>
<dbReference type="Pfam" id="PF01551">
    <property type="entry name" value="Peptidase_M23"/>
    <property type="match status" value="1"/>
</dbReference>